<evidence type="ECO:0000313" key="3">
    <source>
        <dbReference type="EMBL" id="KAL1508891.1"/>
    </source>
</evidence>
<dbReference type="Pfam" id="PF10512">
    <property type="entry name" value="Borealin"/>
    <property type="match status" value="1"/>
</dbReference>
<sequence length="256" mass="28856">MPRTKAQRKNPENCNALSVVDGDEEYKTIFKSAIEDERQRQQEALRVKFQEIRGNIHLGTLNKTLADLAKVGEISSILSVTSQLDKTTTKNNRTISVSKPRAKRSRSCQDEDRAQTKNTRQSRSKTIKSAKNRISRSVSNTRKENDKYFTPLHQQPPPNHSGTITPKVKSNTPIWCMRRPKVGEIAWSNQGSPLMVSGGGGPDRSANINIPIGDQILSVLPTSTILRQSQIPEIPEETKKQLEILRDNLMKMCEKR</sequence>
<dbReference type="InterPro" id="IPR046466">
    <property type="entry name" value="Borealin_C"/>
</dbReference>
<feature type="domain" description="Borealin C-terminal" evidence="2">
    <location>
        <begin position="121"/>
        <end position="255"/>
    </location>
</feature>
<keyword evidence="4" id="KW-1185">Reference proteome</keyword>
<feature type="compositionally biased region" description="Polar residues" evidence="1">
    <location>
        <begin position="85"/>
        <end position="97"/>
    </location>
</feature>
<reference evidence="3 4" key="1">
    <citation type="submission" date="2024-05" db="EMBL/GenBank/DDBJ databases">
        <title>Genetic variation in Jamaican populations of the coffee berry borer (Hypothenemus hampei).</title>
        <authorList>
            <person name="Errbii M."/>
            <person name="Myrie A."/>
        </authorList>
    </citation>
    <scope>NUCLEOTIDE SEQUENCE [LARGE SCALE GENOMIC DNA]</scope>
    <source>
        <strain evidence="3">JA-Hopewell-2020-01-JO</strain>
        <tissue evidence="3">Whole body</tissue>
    </source>
</reference>
<protein>
    <recommendedName>
        <fullName evidence="2">Borealin C-terminal domain-containing protein</fullName>
    </recommendedName>
</protein>
<organism evidence="3 4">
    <name type="scientific">Hypothenemus hampei</name>
    <name type="common">Coffee berry borer</name>
    <dbReference type="NCBI Taxonomy" id="57062"/>
    <lineage>
        <taxon>Eukaryota</taxon>
        <taxon>Metazoa</taxon>
        <taxon>Ecdysozoa</taxon>
        <taxon>Arthropoda</taxon>
        <taxon>Hexapoda</taxon>
        <taxon>Insecta</taxon>
        <taxon>Pterygota</taxon>
        <taxon>Neoptera</taxon>
        <taxon>Endopterygota</taxon>
        <taxon>Coleoptera</taxon>
        <taxon>Polyphaga</taxon>
        <taxon>Cucujiformia</taxon>
        <taxon>Curculionidae</taxon>
        <taxon>Scolytinae</taxon>
        <taxon>Hypothenemus</taxon>
    </lineage>
</organism>
<evidence type="ECO:0000259" key="2">
    <source>
        <dbReference type="Pfam" id="PF10512"/>
    </source>
</evidence>
<feature type="compositionally biased region" description="Basic residues" evidence="1">
    <location>
        <begin position="120"/>
        <end position="134"/>
    </location>
</feature>
<evidence type="ECO:0000313" key="4">
    <source>
        <dbReference type="Proteomes" id="UP001566132"/>
    </source>
</evidence>
<dbReference type="AlphaFoldDB" id="A0ABD1F0Y1"/>
<proteinExistence type="predicted"/>
<comment type="caution">
    <text evidence="3">The sequence shown here is derived from an EMBL/GenBank/DDBJ whole genome shotgun (WGS) entry which is preliminary data.</text>
</comment>
<feature type="region of interest" description="Disordered" evidence="1">
    <location>
        <begin position="85"/>
        <end position="168"/>
    </location>
</feature>
<gene>
    <name evidence="3" type="ORF">ABEB36_003711</name>
</gene>
<dbReference type="EMBL" id="JBDJPC010000003">
    <property type="protein sequence ID" value="KAL1508891.1"/>
    <property type="molecule type" value="Genomic_DNA"/>
</dbReference>
<name>A0ABD1F0Y1_HYPHA</name>
<evidence type="ECO:0000256" key="1">
    <source>
        <dbReference type="SAM" id="MobiDB-lite"/>
    </source>
</evidence>
<accession>A0ABD1F0Y1</accession>
<dbReference type="Proteomes" id="UP001566132">
    <property type="component" value="Unassembled WGS sequence"/>
</dbReference>